<feature type="chain" id="PRO_5027913578" evidence="2">
    <location>
        <begin position="21"/>
        <end position="102"/>
    </location>
</feature>
<evidence type="ECO:0000313" key="4">
    <source>
        <dbReference type="Proteomes" id="UP000580250"/>
    </source>
</evidence>
<feature type="compositionally biased region" description="Basic and acidic residues" evidence="1">
    <location>
        <begin position="90"/>
        <end position="102"/>
    </location>
</feature>
<gene>
    <name evidence="3" type="ORF">MENT_LOCUS44882</name>
</gene>
<reference evidence="3 4" key="1">
    <citation type="submission" date="2020-08" db="EMBL/GenBank/DDBJ databases">
        <authorList>
            <person name="Koutsovoulos G."/>
            <person name="Danchin GJ E."/>
        </authorList>
    </citation>
    <scope>NUCLEOTIDE SEQUENCE [LARGE SCALE GENOMIC DNA]</scope>
</reference>
<comment type="caution">
    <text evidence="3">The sequence shown here is derived from an EMBL/GenBank/DDBJ whole genome shotgun (WGS) entry which is preliminary data.</text>
</comment>
<feature type="signal peptide" evidence="2">
    <location>
        <begin position="1"/>
        <end position="20"/>
    </location>
</feature>
<evidence type="ECO:0000256" key="2">
    <source>
        <dbReference type="SAM" id="SignalP"/>
    </source>
</evidence>
<evidence type="ECO:0000256" key="1">
    <source>
        <dbReference type="SAM" id="MobiDB-lite"/>
    </source>
</evidence>
<sequence>MRLAIFIFILFVIIFEESLGDEQKQRPPSAYTSLTSLGEKKFERQPSESETNTGYILTNLLKNLKQFLSLNKPSVYNEEKPNDKKRRHKIEKELGKPTSEEN</sequence>
<dbReference type="AlphaFoldDB" id="A0A6V7WYB1"/>
<dbReference type="EMBL" id="CAJEWN010000916">
    <property type="protein sequence ID" value="CAD2192015.1"/>
    <property type="molecule type" value="Genomic_DNA"/>
</dbReference>
<name>A0A6V7WYB1_MELEN</name>
<protein>
    <submittedName>
        <fullName evidence="3">Uncharacterized protein</fullName>
    </submittedName>
</protein>
<keyword evidence="2" id="KW-0732">Signal</keyword>
<evidence type="ECO:0000313" key="3">
    <source>
        <dbReference type="EMBL" id="CAD2192015.1"/>
    </source>
</evidence>
<feature type="region of interest" description="Disordered" evidence="1">
    <location>
        <begin position="20"/>
        <end position="50"/>
    </location>
</feature>
<accession>A0A6V7WYB1</accession>
<dbReference type="Proteomes" id="UP000580250">
    <property type="component" value="Unassembled WGS sequence"/>
</dbReference>
<feature type="region of interest" description="Disordered" evidence="1">
    <location>
        <begin position="75"/>
        <end position="102"/>
    </location>
</feature>
<organism evidence="3 4">
    <name type="scientific">Meloidogyne enterolobii</name>
    <name type="common">Root-knot nematode worm</name>
    <name type="synonym">Meloidogyne mayaguensis</name>
    <dbReference type="NCBI Taxonomy" id="390850"/>
    <lineage>
        <taxon>Eukaryota</taxon>
        <taxon>Metazoa</taxon>
        <taxon>Ecdysozoa</taxon>
        <taxon>Nematoda</taxon>
        <taxon>Chromadorea</taxon>
        <taxon>Rhabditida</taxon>
        <taxon>Tylenchina</taxon>
        <taxon>Tylenchomorpha</taxon>
        <taxon>Tylenchoidea</taxon>
        <taxon>Meloidogynidae</taxon>
        <taxon>Meloidogyninae</taxon>
        <taxon>Meloidogyne</taxon>
    </lineage>
</organism>
<feature type="compositionally biased region" description="Basic and acidic residues" evidence="1">
    <location>
        <begin position="38"/>
        <end position="47"/>
    </location>
</feature>
<proteinExistence type="predicted"/>